<dbReference type="SUPFAM" id="SSF54495">
    <property type="entry name" value="UBC-like"/>
    <property type="match status" value="1"/>
</dbReference>
<comment type="caution">
    <text evidence="2">The sequence shown here is derived from an EMBL/GenBank/DDBJ whole genome shotgun (WGS) entry which is preliminary data.</text>
</comment>
<name>A0A812N5Q8_9DINO</name>
<evidence type="ECO:0000313" key="3">
    <source>
        <dbReference type="Proteomes" id="UP000604046"/>
    </source>
</evidence>
<dbReference type="PANTHER" id="PTHR24068">
    <property type="entry name" value="UBIQUITIN-CONJUGATING ENZYME E2"/>
    <property type="match status" value="1"/>
</dbReference>
<dbReference type="PROSITE" id="PS50127">
    <property type="entry name" value="UBC_2"/>
    <property type="match status" value="1"/>
</dbReference>
<dbReference type="AlphaFoldDB" id="A0A812N5Q8"/>
<dbReference type="EMBL" id="CAJNDS010001791">
    <property type="protein sequence ID" value="CAE7280487.1"/>
    <property type="molecule type" value="Genomic_DNA"/>
</dbReference>
<organism evidence="2 3">
    <name type="scientific">Symbiodinium natans</name>
    <dbReference type="NCBI Taxonomy" id="878477"/>
    <lineage>
        <taxon>Eukaryota</taxon>
        <taxon>Sar</taxon>
        <taxon>Alveolata</taxon>
        <taxon>Dinophyceae</taxon>
        <taxon>Suessiales</taxon>
        <taxon>Symbiodiniaceae</taxon>
        <taxon>Symbiodinium</taxon>
    </lineage>
</organism>
<protein>
    <submittedName>
        <fullName evidence="2">UBC11 protein</fullName>
    </submittedName>
</protein>
<proteinExistence type="predicted"/>
<dbReference type="Pfam" id="PF00179">
    <property type="entry name" value="UQ_con"/>
    <property type="match status" value="1"/>
</dbReference>
<accession>A0A812N5Q8</accession>
<dbReference type="SMART" id="SM00212">
    <property type="entry name" value="UBCc"/>
    <property type="match status" value="1"/>
</dbReference>
<sequence length="277" mass="31135">MAASDEDQRWAAAAGVTFPLVLTVSEASGAQTEVTVSSLYYAVADLKQQLAKGIAKDPMHYCLKLFVGEKQLQDDAILRSVAEDLVAQQFSLLVVVEKDALLPKGARKRVEKELGELQGGLPDMGEMLQEVVWENPGRQRIVASIKGKPGTPYAEGVFDVEFVCPVDYPFKPPRVSFRTEIWAAHVGKGRIKGIRDTSDVWSPANTIPKLLQEIYERMEKPEFILRMYPQERDRVDLPNPEAARQLQDNPAEFDAQAKEWTRLYAARRQQHEQPETA</sequence>
<evidence type="ECO:0000313" key="2">
    <source>
        <dbReference type="EMBL" id="CAE7280487.1"/>
    </source>
</evidence>
<evidence type="ECO:0000259" key="1">
    <source>
        <dbReference type="PROSITE" id="PS50127"/>
    </source>
</evidence>
<dbReference type="InterPro" id="IPR016135">
    <property type="entry name" value="UBQ-conjugating_enzyme/RWD"/>
</dbReference>
<dbReference type="Proteomes" id="UP000604046">
    <property type="component" value="Unassembled WGS sequence"/>
</dbReference>
<dbReference type="Gene3D" id="3.10.110.10">
    <property type="entry name" value="Ubiquitin Conjugating Enzyme"/>
    <property type="match status" value="1"/>
</dbReference>
<dbReference type="InterPro" id="IPR000608">
    <property type="entry name" value="UBC"/>
</dbReference>
<keyword evidence="3" id="KW-1185">Reference proteome</keyword>
<dbReference type="OrthoDB" id="9978460at2759"/>
<reference evidence="2" key="1">
    <citation type="submission" date="2021-02" db="EMBL/GenBank/DDBJ databases">
        <authorList>
            <person name="Dougan E. K."/>
            <person name="Rhodes N."/>
            <person name="Thang M."/>
            <person name="Chan C."/>
        </authorList>
    </citation>
    <scope>NUCLEOTIDE SEQUENCE</scope>
</reference>
<gene>
    <name evidence="2" type="primary">UBC11</name>
    <name evidence="2" type="ORF">SNAT2548_LOCUS14875</name>
</gene>
<feature type="domain" description="UBC core" evidence="1">
    <location>
        <begin position="105"/>
        <end position="266"/>
    </location>
</feature>